<keyword evidence="1" id="KW-0472">Membrane</keyword>
<sequence length="66" mass="7144">MANSTPQLIVSGVLALFTILWLPYALMDWTLFEAVGSDYGIMLATLAFLLGVYDIAETGGLVEYPS</sequence>
<keyword evidence="1" id="KW-1133">Transmembrane helix</keyword>
<evidence type="ECO:0000313" key="2">
    <source>
        <dbReference type="EMBL" id="SFI84119.1"/>
    </source>
</evidence>
<dbReference type="EMBL" id="FORO01000007">
    <property type="protein sequence ID" value="SFI84119.1"/>
    <property type="molecule type" value="Genomic_DNA"/>
</dbReference>
<reference evidence="2 3" key="1">
    <citation type="submission" date="2016-10" db="EMBL/GenBank/DDBJ databases">
        <authorList>
            <person name="de Groot N.N."/>
        </authorList>
    </citation>
    <scope>NUCLEOTIDE SEQUENCE [LARGE SCALE GENOMIC DNA]</scope>
    <source>
        <strain evidence="2 3">SP2</strain>
    </source>
</reference>
<evidence type="ECO:0000256" key="1">
    <source>
        <dbReference type="SAM" id="Phobius"/>
    </source>
</evidence>
<dbReference type="OrthoDB" id="203022at2157"/>
<feature type="transmembrane region" description="Helical" evidence="1">
    <location>
        <begin position="6"/>
        <end position="27"/>
    </location>
</feature>
<feature type="transmembrane region" description="Helical" evidence="1">
    <location>
        <begin position="39"/>
        <end position="56"/>
    </location>
</feature>
<proteinExistence type="predicted"/>
<dbReference type="GeneID" id="14207328"/>
<evidence type="ECO:0000313" key="3">
    <source>
        <dbReference type="Proteomes" id="UP000182829"/>
    </source>
</evidence>
<dbReference type="AlphaFoldDB" id="A0A1I3LH93"/>
<gene>
    <name evidence="2" type="ORF">SAMN05443661_1076</name>
</gene>
<accession>A0A1I3LH93</accession>
<dbReference type="Proteomes" id="UP000182829">
    <property type="component" value="Unassembled WGS sequence"/>
</dbReference>
<dbReference type="RefSeq" id="WP_005579964.1">
    <property type="nucleotide sequence ID" value="NZ_FORO01000007.1"/>
</dbReference>
<organism evidence="2 3">
    <name type="scientific">Natronobacterium gregoryi</name>
    <dbReference type="NCBI Taxonomy" id="44930"/>
    <lineage>
        <taxon>Archaea</taxon>
        <taxon>Methanobacteriati</taxon>
        <taxon>Methanobacteriota</taxon>
        <taxon>Stenosarchaea group</taxon>
        <taxon>Halobacteria</taxon>
        <taxon>Halobacteriales</taxon>
        <taxon>Natrialbaceae</taxon>
        <taxon>Natronobacterium</taxon>
    </lineage>
</organism>
<protein>
    <submittedName>
        <fullName evidence="2">Uncharacterized protein</fullName>
    </submittedName>
</protein>
<name>A0A1I3LH93_9EURY</name>
<keyword evidence="1" id="KW-0812">Transmembrane</keyword>